<name>A0ABP8GDR2_9BACT</name>
<evidence type="ECO:0000313" key="3">
    <source>
        <dbReference type="Proteomes" id="UP001501725"/>
    </source>
</evidence>
<proteinExistence type="predicted"/>
<protein>
    <recommendedName>
        <fullName evidence="1">Haem-binding domain-containing protein</fullName>
    </recommendedName>
</protein>
<dbReference type="SMART" id="SM01235">
    <property type="entry name" value="Haem_bd"/>
    <property type="match status" value="1"/>
</dbReference>
<dbReference type="Proteomes" id="UP001501725">
    <property type="component" value="Unassembled WGS sequence"/>
</dbReference>
<gene>
    <name evidence="2" type="ORF">GCM10023184_08190</name>
</gene>
<accession>A0ABP8GDR2</accession>
<keyword evidence="3" id="KW-1185">Reference proteome</keyword>
<evidence type="ECO:0000259" key="1">
    <source>
        <dbReference type="SMART" id="SM01235"/>
    </source>
</evidence>
<reference evidence="3" key="1">
    <citation type="journal article" date="2019" name="Int. J. Syst. Evol. Microbiol.">
        <title>The Global Catalogue of Microorganisms (GCM) 10K type strain sequencing project: providing services to taxonomists for standard genome sequencing and annotation.</title>
        <authorList>
            <consortium name="The Broad Institute Genomics Platform"/>
            <consortium name="The Broad Institute Genome Sequencing Center for Infectious Disease"/>
            <person name="Wu L."/>
            <person name="Ma J."/>
        </authorList>
    </citation>
    <scope>NUCLEOTIDE SEQUENCE [LARGE SCALE GENOMIC DNA]</scope>
    <source>
        <strain evidence="3">JCM 17919</strain>
    </source>
</reference>
<organism evidence="2 3">
    <name type="scientific">Flaviaesturariibacter amylovorans</name>
    <dbReference type="NCBI Taxonomy" id="1084520"/>
    <lineage>
        <taxon>Bacteria</taxon>
        <taxon>Pseudomonadati</taxon>
        <taxon>Bacteroidota</taxon>
        <taxon>Chitinophagia</taxon>
        <taxon>Chitinophagales</taxon>
        <taxon>Chitinophagaceae</taxon>
        <taxon>Flaviaestuariibacter</taxon>
    </lineage>
</organism>
<sequence length="165" mass="18506">MSRRILLGLLAVLLLIQVFRPAKNSRPGPQPHNVTALYPAPAGVQAVLERACYDCHSNNTRYPWYTEVQPVAGWYGRQVTEGLEHGNFDEFRNLPPRRQIGFLERCIDQVTRREMPPSGYTALRREATLSVDEVQALAAWARDVQRQIRAAALPADSAGAAADRR</sequence>
<comment type="caution">
    <text evidence="2">The sequence shown here is derived from an EMBL/GenBank/DDBJ whole genome shotgun (WGS) entry which is preliminary data.</text>
</comment>
<dbReference type="EMBL" id="BAABGY010000002">
    <property type="protein sequence ID" value="GAA4322044.1"/>
    <property type="molecule type" value="Genomic_DNA"/>
</dbReference>
<dbReference type="Pfam" id="PF14376">
    <property type="entry name" value="Haem_bd"/>
    <property type="match status" value="1"/>
</dbReference>
<dbReference type="RefSeq" id="WP_345253611.1">
    <property type="nucleotide sequence ID" value="NZ_BAABGY010000002.1"/>
</dbReference>
<feature type="domain" description="Haem-binding" evidence="1">
    <location>
        <begin position="10"/>
        <end position="145"/>
    </location>
</feature>
<dbReference type="InterPro" id="IPR025992">
    <property type="entry name" value="Haem-bd"/>
</dbReference>
<evidence type="ECO:0000313" key="2">
    <source>
        <dbReference type="EMBL" id="GAA4322044.1"/>
    </source>
</evidence>